<proteinExistence type="predicted"/>
<feature type="compositionally biased region" description="Polar residues" evidence="1">
    <location>
        <begin position="360"/>
        <end position="378"/>
    </location>
</feature>
<gene>
    <name evidence="2" type="ORF">ABVK25_012484</name>
</gene>
<dbReference type="EMBL" id="JBHFEH010000216">
    <property type="protein sequence ID" value="KAL2044091.1"/>
    <property type="molecule type" value="Genomic_DNA"/>
</dbReference>
<feature type="region of interest" description="Disordered" evidence="1">
    <location>
        <begin position="359"/>
        <end position="378"/>
    </location>
</feature>
<evidence type="ECO:0000256" key="1">
    <source>
        <dbReference type="SAM" id="MobiDB-lite"/>
    </source>
</evidence>
<accession>A0ABR4AGX7</accession>
<evidence type="ECO:0000313" key="2">
    <source>
        <dbReference type="EMBL" id="KAL2044091.1"/>
    </source>
</evidence>
<protein>
    <submittedName>
        <fullName evidence="2">Uncharacterized protein</fullName>
    </submittedName>
</protein>
<sequence>MLVDQSLPKHGISLNYRKIDSLANSAVDIIWQNIDRSQGSISQQSVIHKRIGDFVVWLMIEHEFDYLANGPRFFLESCGEHTCNDFFGSKAYQEWKTRKTRGPSLFSQVIKNPQESYNTGVGVAFFYSRSANPFKLRRVLQLLIARLTSQLEAIPLGSYPESALTLVIRDGRVAGKGIPVLTVDRLVQILFLLLPHFQRTYLIVDRLNEISFPEGGSDEDDVVDIIKLLLEQDFGNISIATFSRPKASLTALVKLADVSIRLLKINPQAENVRQHIRSKIERTILPELNVPTLSNVGGLDEIERAIVIASDGLDLDVDMFVDSIFAAIQENQDMVFYLRYMGENSEVMVQRDPEIMKQKQLGNNAQTDIAGSSTSRKQ</sequence>
<reference evidence="2 3" key="1">
    <citation type="submission" date="2024-09" db="EMBL/GenBank/DDBJ databases">
        <title>Rethinking Asexuality: The Enigmatic Case of Functional Sexual Genes in Lepraria (Stereocaulaceae).</title>
        <authorList>
            <person name="Doellman M."/>
            <person name="Sun Y."/>
            <person name="Barcenas-Pena A."/>
            <person name="Lumbsch H.T."/>
            <person name="Grewe F."/>
        </authorList>
    </citation>
    <scope>NUCLEOTIDE SEQUENCE [LARGE SCALE GENOMIC DNA]</scope>
    <source>
        <strain evidence="2 3">Grewe 0041</strain>
    </source>
</reference>
<evidence type="ECO:0000313" key="3">
    <source>
        <dbReference type="Proteomes" id="UP001590951"/>
    </source>
</evidence>
<dbReference type="Proteomes" id="UP001590951">
    <property type="component" value="Unassembled WGS sequence"/>
</dbReference>
<name>A0ABR4AGX7_9LECA</name>
<organism evidence="2 3">
    <name type="scientific">Lepraria finkii</name>
    <dbReference type="NCBI Taxonomy" id="1340010"/>
    <lineage>
        <taxon>Eukaryota</taxon>
        <taxon>Fungi</taxon>
        <taxon>Dikarya</taxon>
        <taxon>Ascomycota</taxon>
        <taxon>Pezizomycotina</taxon>
        <taxon>Lecanoromycetes</taxon>
        <taxon>OSLEUM clade</taxon>
        <taxon>Lecanoromycetidae</taxon>
        <taxon>Lecanorales</taxon>
        <taxon>Lecanorineae</taxon>
        <taxon>Stereocaulaceae</taxon>
        <taxon>Lepraria</taxon>
    </lineage>
</organism>
<comment type="caution">
    <text evidence="2">The sequence shown here is derived from an EMBL/GenBank/DDBJ whole genome shotgun (WGS) entry which is preliminary data.</text>
</comment>
<keyword evidence="3" id="KW-1185">Reference proteome</keyword>